<evidence type="ECO:0000256" key="4">
    <source>
        <dbReference type="ARBA" id="ARBA00023136"/>
    </source>
</evidence>
<proteinExistence type="predicted"/>
<evidence type="ECO:0000256" key="2">
    <source>
        <dbReference type="ARBA" id="ARBA00023034"/>
    </source>
</evidence>
<sequence>MTTLTLPEEFVLLLQKDNGSYHSMSDYAGAAELGELVLQQRIEFVQKKIQVLDASPSGVGWLDDCMAYLVKKAGPANKPVAAQSFIQRRKNARKVHCAALAERGLMRHEEKSALFIPYAKYFPDPGTRQALIAELRAVARDEIALDNRRALLAAMVHATNLVRTLGLERAERKRLKEISKGEQLGKAVEAAVAAATAAISAGAIAATTSAAVGSGS</sequence>
<dbReference type="AlphaFoldDB" id="A0A1H2SJY9"/>
<comment type="subcellular location">
    <subcellularLocation>
        <location evidence="1">Golgi apparatus membrane</location>
        <topology evidence="1">Peripheral membrane protein</topology>
        <orientation evidence="1">Cytoplasmic side</orientation>
    </subcellularLocation>
</comment>
<keyword evidence="3" id="KW-0446">Lipid-binding</keyword>
<organism evidence="5 6">
    <name type="scientific">Saccharopolyspora shandongensis</name>
    <dbReference type="NCBI Taxonomy" id="418495"/>
    <lineage>
        <taxon>Bacteria</taxon>
        <taxon>Bacillati</taxon>
        <taxon>Actinomycetota</taxon>
        <taxon>Actinomycetes</taxon>
        <taxon>Pseudonocardiales</taxon>
        <taxon>Pseudonocardiaceae</taxon>
        <taxon>Saccharopolyspora</taxon>
    </lineage>
</organism>
<keyword evidence="2" id="KW-0333">Golgi apparatus</keyword>
<keyword evidence="6" id="KW-1185">Reference proteome</keyword>
<keyword evidence="4" id="KW-0472">Membrane</keyword>
<accession>A0A1H2SJY9</accession>
<evidence type="ECO:0000256" key="3">
    <source>
        <dbReference type="ARBA" id="ARBA00023121"/>
    </source>
</evidence>
<evidence type="ECO:0000256" key="1">
    <source>
        <dbReference type="ARBA" id="ARBA00004255"/>
    </source>
</evidence>
<dbReference type="OrthoDB" id="5183796at2"/>
<dbReference type="GO" id="GO:0005737">
    <property type="term" value="C:cytoplasm"/>
    <property type="evidence" value="ECO:0007669"/>
    <property type="project" value="UniProtKB-ARBA"/>
</dbReference>
<name>A0A1H2SJY9_9PSEU</name>
<dbReference type="Gene3D" id="1.10.3630.10">
    <property type="entry name" value="yeast vps74-n-term truncation variant domain like"/>
    <property type="match status" value="1"/>
</dbReference>
<evidence type="ECO:0000313" key="5">
    <source>
        <dbReference type="EMBL" id="SDW31838.1"/>
    </source>
</evidence>
<protein>
    <submittedName>
        <fullName evidence="5">Golgi phosphoprotein 3 (GPP34)</fullName>
    </submittedName>
</protein>
<evidence type="ECO:0000313" key="6">
    <source>
        <dbReference type="Proteomes" id="UP000199529"/>
    </source>
</evidence>
<dbReference type="RefSeq" id="WP_093260929.1">
    <property type="nucleotide sequence ID" value="NZ_FNOK01000002.1"/>
</dbReference>
<dbReference type="Proteomes" id="UP000199529">
    <property type="component" value="Unassembled WGS sequence"/>
</dbReference>
<dbReference type="InterPro" id="IPR038261">
    <property type="entry name" value="GPP34-like_sf"/>
</dbReference>
<reference evidence="6" key="1">
    <citation type="submission" date="2016-10" db="EMBL/GenBank/DDBJ databases">
        <authorList>
            <person name="Varghese N."/>
            <person name="Submissions S."/>
        </authorList>
    </citation>
    <scope>NUCLEOTIDE SEQUENCE [LARGE SCALE GENOMIC DNA]</scope>
    <source>
        <strain evidence="6">CGMCC 4.3530</strain>
    </source>
</reference>
<dbReference type="GO" id="GO:0070273">
    <property type="term" value="F:phosphatidylinositol-4-phosphate binding"/>
    <property type="evidence" value="ECO:0007669"/>
    <property type="project" value="InterPro"/>
</dbReference>
<dbReference type="GO" id="GO:0012505">
    <property type="term" value="C:endomembrane system"/>
    <property type="evidence" value="ECO:0007669"/>
    <property type="project" value="UniProtKB-ARBA"/>
</dbReference>
<dbReference type="InterPro" id="IPR008628">
    <property type="entry name" value="GPP34-like"/>
</dbReference>
<gene>
    <name evidence="5" type="ORF">SAMN05216215_1002240</name>
</gene>
<dbReference type="Pfam" id="PF05719">
    <property type="entry name" value="GPP34"/>
    <property type="match status" value="1"/>
</dbReference>
<dbReference type="EMBL" id="FNOK01000002">
    <property type="protein sequence ID" value="SDW31838.1"/>
    <property type="molecule type" value="Genomic_DNA"/>
</dbReference>
<dbReference type="STRING" id="418495.SAMN05216215_1002240"/>